<reference evidence="1 2" key="1">
    <citation type="submission" date="2019-02" db="EMBL/GenBank/DDBJ databases">
        <title>Apibacter muscae sp. nov.: a novel member of the house fly microbiota.</title>
        <authorList>
            <person name="Park R."/>
        </authorList>
    </citation>
    <scope>NUCLEOTIDE SEQUENCE [LARGE SCALE GENOMIC DNA]</scope>
    <source>
        <strain evidence="1 2">AL1</strain>
    </source>
</reference>
<organism evidence="1 2">
    <name type="scientific">Apibacter muscae</name>
    <dbReference type="NCBI Taxonomy" id="2509004"/>
    <lineage>
        <taxon>Bacteria</taxon>
        <taxon>Pseudomonadati</taxon>
        <taxon>Bacteroidota</taxon>
        <taxon>Flavobacteriia</taxon>
        <taxon>Flavobacteriales</taxon>
        <taxon>Weeksellaceae</taxon>
        <taxon>Apibacter</taxon>
    </lineage>
</organism>
<dbReference type="Gene3D" id="2.60.120.40">
    <property type="match status" value="1"/>
</dbReference>
<dbReference type="InterPro" id="IPR008983">
    <property type="entry name" value="Tumour_necrosis_fac-like_dom"/>
</dbReference>
<dbReference type="OrthoDB" id="1240046at2"/>
<sequence>MKNNRIFATLLILLFNLNLFSQIAINSNDPTDFESIQSASLSVYSKNPEYPILKISDFLNNNIFIINENGYVGLGKNVTPKVRLDLRGDSEGTIAVGNSNLDAVTAGAGAIRYNPLTSLIEYSNGLTWITMKKAPPKTNVLAVARPAGFTLIVPSDQPIKGWTMIRDITNSFNPSTGVFTAPDNGIYAVTARLLIKTINTPADASCELNIFYTDNGVAQGVKSVYPIIAPTSGIDIPVFNKTYLYLKAGDKVHVSFYSYLLNSPSISENDQLNYINIVKV</sequence>
<dbReference type="SUPFAM" id="SSF49842">
    <property type="entry name" value="TNF-like"/>
    <property type="match status" value="1"/>
</dbReference>
<comment type="caution">
    <text evidence="1">The sequence shown here is derived from an EMBL/GenBank/DDBJ whole genome shotgun (WGS) entry which is preliminary data.</text>
</comment>
<dbReference type="Proteomes" id="UP000319499">
    <property type="component" value="Unassembled WGS sequence"/>
</dbReference>
<gene>
    <name evidence="1" type="ORF">ETU09_10180</name>
</gene>
<dbReference type="EMBL" id="SELH01000026">
    <property type="protein sequence ID" value="TWP26064.1"/>
    <property type="molecule type" value="Genomic_DNA"/>
</dbReference>
<evidence type="ECO:0000313" key="2">
    <source>
        <dbReference type="Proteomes" id="UP000319499"/>
    </source>
</evidence>
<keyword evidence="2" id="KW-1185">Reference proteome</keyword>
<dbReference type="RefSeq" id="WP_146293473.1">
    <property type="nucleotide sequence ID" value="NZ_SELH01000026.1"/>
</dbReference>
<proteinExistence type="predicted"/>
<protein>
    <recommendedName>
        <fullName evidence="3">C1q domain-containing protein</fullName>
    </recommendedName>
</protein>
<accession>A0A563D8C7</accession>
<name>A0A563D8C7_9FLAO</name>
<evidence type="ECO:0008006" key="3">
    <source>
        <dbReference type="Google" id="ProtNLM"/>
    </source>
</evidence>
<evidence type="ECO:0000313" key="1">
    <source>
        <dbReference type="EMBL" id="TWP26064.1"/>
    </source>
</evidence>
<dbReference type="AlphaFoldDB" id="A0A563D8C7"/>